<evidence type="ECO:0000256" key="1">
    <source>
        <dbReference type="ARBA" id="ARBA00009513"/>
    </source>
</evidence>
<dbReference type="GO" id="GO:0030514">
    <property type="term" value="P:negative regulation of BMP signaling pathway"/>
    <property type="evidence" value="ECO:0007669"/>
    <property type="project" value="TreeGrafter"/>
</dbReference>
<dbReference type="GO" id="GO:0000981">
    <property type="term" value="F:DNA-binding transcription factor activity, RNA polymerase II-specific"/>
    <property type="evidence" value="ECO:0007669"/>
    <property type="project" value="TreeGrafter"/>
</dbReference>
<evidence type="ECO:0000313" key="5">
    <source>
        <dbReference type="Proteomes" id="UP001208570"/>
    </source>
</evidence>
<dbReference type="InterPro" id="IPR023216">
    <property type="entry name" value="Tscrpt_reg_SKI_SnoN"/>
</dbReference>
<organism evidence="4 5">
    <name type="scientific">Paralvinella palmiformis</name>
    <dbReference type="NCBI Taxonomy" id="53620"/>
    <lineage>
        <taxon>Eukaryota</taxon>
        <taxon>Metazoa</taxon>
        <taxon>Spiralia</taxon>
        <taxon>Lophotrochozoa</taxon>
        <taxon>Annelida</taxon>
        <taxon>Polychaeta</taxon>
        <taxon>Sedentaria</taxon>
        <taxon>Canalipalpata</taxon>
        <taxon>Terebellida</taxon>
        <taxon>Terebelliformia</taxon>
        <taxon>Alvinellidae</taxon>
        <taxon>Paralvinella</taxon>
    </lineage>
</organism>
<comment type="caution">
    <text evidence="4">The sequence shown here is derived from an EMBL/GenBank/DDBJ whole genome shotgun (WGS) entry which is preliminary data.</text>
</comment>
<dbReference type="InterPro" id="IPR003380">
    <property type="entry name" value="SKI/SNO/DAC"/>
</dbReference>
<dbReference type="GO" id="GO:0005737">
    <property type="term" value="C:cytoplasm"/>
    <property type="evidence" value="ECO:0007669"/>
    <property type="project" value="TreeGrafter"/>
</dbReference>
<accession>A0AAD9NBL9</accession>
<name>A0AAD9NBL9_9ANNE</name>
<dbReference type="InterPro" id="IPR037000">
    <property type="entry name" value="Ski_DNA-bd_sf"/>
</dbReference>
<reference evidence="4" key="1">
    <citation type="journal article" date="2023" name="Mol. Biol. Evol.">
        <title>Third-Generation Sequencing Reveals the Adaptive Role of the Epigenome in Three Deep-Sea Polychaetes.</title>
        <authorList>
            <person name="Perez M."/>
            <person name="Aroh O."/>
            <person name="Sun Y."/>
            <person name="Lan Y."/>
            <person name="Juniper S.K."/>
            <person name="Young C.R."/>
            <person name="Angers B."/>
            <person name="Qian P.Y."/>
        </authorList>
    </citation>
    <scope>NUCLEOTIDE SEQUENCE</scope>
    <source>
        <strain evidence="4">P08H-3</strain>
    </source>
</reference>
<dbReference type="InterPro" id="IPR009061">
    <property type="entry name" value="DNA-bd_dom_put_sf"/>
</dbReference>
<keyword evidence="5" id="KW-1185">Reference proteome</keyword>
<feature type="domain" description="c-SKI SMAD4-binding" evidence="3">
    <location>
        <begin position="223"/>
        <end position="315"/>
    </location>
</feature>
<dbReference type="Gene3D" id="3.10.390.10">
    <property type="entry name" value="SAND domain-like"/>
    <property type="match status" value="1"/>
</dbReference>
<dbReference type="AlphaFoldDB" id="A0AAD9NBL9"/>
<sequence length="781" mass="87502">MLEPMSGTRAAYNPQVQRVLKSYQSAAEASLSGPSRFMAVWGQQQTETAPQTTVSSEKRAQESLYAFRKAMMSASLEKKSTSDADDDVRLADGQRSAYFPVSHVGPLLLTMDNSHGEKSETILEGVTISCFIVGGEKRLCLPQILNTVLQNFTLQQINAICDELHIFCSRCNPQQLDLLKLTGVLPPNAPSCGLITKTDAERLCNALLYGSPEKSKEPATPNSFKVYHECFGKCKGVLSPELYVESEAKCIKCCHCQGMFSPRKFVVHSHRALENRTCHWGFDSANWRAYILLAKDQDSREHMQRALDEIKEKFDYHTGYKKRREHSPKLDSLDSKRARFEENGGKDYDTNGLWPADYVRGVSAFRPWSFTLATLLKEGKLPAVSTREELSQLLPSYLQTGPPVLLNPERVVPFTDTKSYDRHFAPNVSLAPHATKEEIKAEASLGSPCQVEQKQISTISSCTPVSSSSSLSSSSTVSPSPVKAERNCVVRLKASEEFAKKESVASSPRDDYCLVTDGEVPSDEDLAADRKRLFSLVQQALDMTTDEAEGERDQILKQVANICSRQDNIIHVLKQDRNQLIEEFDKLRKMKQEHLEEVTKMRHLMKQLQADLDTHAQQVDMEKQRLLQDVEQARTEKQRLAEDVEQTRADGNAYITRIKAKYKGQIEMLRSRVEHYEQLNSNMAAQISNLQERLRVLGEDPDDNSQISQSVSKRQNGIFPSQNNNTAAIANVETAEKGSTTDGGDVAVNGREHTKTCTETDTNTWAAKPNHHSKDNNDSDT</sequence>
<dbReference type="GO" id="GO:0005667">
    <property type="term" value="C:transcription regulator complex"/>
    <property type="evidence" value="ECO:0007669"/>
    <property type="project" value="TreeGrafter"/>
</dbReference>
<dbReference type="GO" id="GO:0005634">
    <property type="term" value="C:nucleus"/>
    <property type="evidence" value="ECO:0007669"/>
    <property type="project" value="TreeGrafter"/>
</dbReference>
<dbReference type="GO" id="GO:0046332">
    <property type="term" value="F:SMAD binding"/>
    <property type="evidence" value="ECO:0007669"/>
    <property type="project" value="InterPro"/>
</dbReference>
<protein>
    <recommendedName>
        <fullName evidence="3">c-SKI SMAD4-binding domain-containing protein</fullName>
    </recommendedName>
</protein>
<dbReference type="PANTHER" id="PTHR10005">
    <property type="entry name" value="SKI ONCOGENE-RELATED"/>
    <property type="match status" value="1"/>
</dbReference>
<evidence type="ECO:0000313" key="4">
    <source>
        <dbReference type="EMBL" id="KAK2161274.1"/>
    </source>
</evidence>
<dbReference type="Gene3D" id="3.10.260.20">
    <property type="entry name" value="Ski"/>
    <property type="match status" value="1"/>
</dbReference>
<dbReference type="FunFam" id="3.10.390.10:FF:000002">
    <property type="entry name" value="Putative ski oncogene"/>
    <property type="match status" value="1"/>
</dbReference>
<gene>
    <name evidence="4" type="ORF">LSH36_119g05021</name>
</gene>
<dbReference type="SMART" id="SM01046">
    <property type="entry name" value="c-SKI_SMAD_bind"/>
    <property type="match status" value="1"/>
</dbReference>
<dbReference type="SUPFAM" id="SSF63763">
    <property type="entry name" value="SAND domain-like"/>
    <property type="match status" value="1"/>
</dbReference>
<dbReference type="InterPro" id="IPR014890">
    <property type="entry name" value="c-SKI_SMAD4-bd_dom"/>
</dbReference>
<dbReference type="FunFam" id="3.10.260.20:FF:000002">
    <property type="entry name" value="SKI-like oncogene a"/>
    <property type="match status" value="1"/>
</dbReference>
<dbReference type="Pfam" id="PF08782">
    <property type="entry name" value="c-SKI_SMAD_bind"/>
    <property type="match status" value="1"/>
</dbReference>
<dbReference type="Proteomes" id="UP001208570">
    <property type="component" value="Unassembled WGS sequence"/>
</dbReference>
<dbReference type="SUPFAM" id="SSF46955">
    <property type="entry name" value="Putative DNA-binding domain"/>
    <property type="match status" value="1"/>
</dbReference>
<evidence type="ECO:0000256" key="2">
    <source>
        <dbReference type="SAM" id="MobiDB-lite"/>
    </source>
</evidence>
<dbReference type="CDD" id="cd21079">
    <property type="entry name" value="DHD_Ski_Sno"/>
    <property type="match status" value="1"/>
</dbReference>
<comment type="similarity">
    <text evidence="1">Belongs to the SKI family.</text>
</comment>
<feature type="compositionally biased region" description="Basic and acidic residues" evidence="2">
    <location>
        <begin position="772"/>
        <end position="781"/>
    </location>
</feature>
<dbReference type="Pfam" id="PF02437">
    <property type="entry name" value="Ski_Sno_DHD"/>
    <property type="match status" value="1"/>
</dbReference>
<evidence type="ECO:0000259" key="3">
    <source>
        <dbReference type="SMART" id="SM01046"/>
    </source>
</evidence>
<dbReference type="EMBL" id="JAODUP010000119">
    <property type="protein sequence ID" value="KAK2161274.1"/>
    <property type="molecule type" value="Genomic_DNA"/>
</dbReference>
<feature type="region of interest" description="Disordered" evidence="2">
    <location>
        <begin position="699"/>
        <end position="781"/>
    </location>
</feature>
<proteinExistence type="inferred from homology"/>
<dbReference type="GO" id="GO:0000978">
    <property type="term" value="F:RNA polymerase II cis-regulatory region sequence-specific DNA binding"/>
    <property type="evidence" value="ECO:0007669"/>
    <property type="project" value="TreeGrafter"/>
</dbReference>
<dbReference type="InterPro" id="IPR010919">
    <property type="entry name" value="SAND-like_dom_sf"/>
</dbReference>
<dbReference type="PANTHER" id="PTHR10005:SF25">
    <property type="entry name" value="SNO ONCOGENE, ISOFORM B"/>
    <property type="match status" value="1"/>
</dbReference>
<feature type="region of interest" description="Disordered" evidence="2">
    <location>
        <begin position="462"/>
        <end position="481"/>
    </location>
</feature>
<feature type="compositionally biased region" description="Polar residues" evidence="2">
    <location>
        <begin position="704"/>
        <end position="728"/>
    </location>
</feature>